<feature type="compositionally biased region" description="Polar residues" evidence="1">
    <location>
        <begin position="59"/>
        <end position="71"/>
    </location>
</feature>
<feature type="region of interest" description="Disordered" evidence="1">
    <location>
        <begin position="42"/>
        <end position="71"/>
    </location>
</feature>
<dbReference type="AlphaFoldDB" id="A0A9Q6Z8V0"/>
<dbReference type="RefSeq" id="WP_115307113.1">
    <property type="nucleotide sequence ID" value="NZ_CP068108.1"/>
</dbReference>
<reference evidence="2 3" key="1">
    <citation type="submission" date="2021-01" db="EMBL/GenBank/DDBJ databases">
        <title>FDA dAtabase for Regulatory Grade micrObial Sequences (FDA-ARGOS): Supporting development and validation of Infectious Disease Dx tests.</title>
        <authorList>
            <person name="Sproer C."/>
            <person name="Gronow S."/>
            <person name="Severitt S."/>
            <person name="Schroder I."/>
            <person name="Tallon L."/>
            <person name="Sadzewicz L."/>
            <person name="Zhao X."/>
            <person name="Boylan J."/>
            <person name="Ott S."/>
            <person name="Bowen H."/>
            <person name="Vavikolanu K."/>
            <person name="Mehta A."/>
            <person name="Aluvathingal J."/>
            <person name="Nadendla S."/>
            <person name="Lowell S."/>
            <person name="Myers T."/>
            <person name="Yan Y."/>
            <person name="Sichtig H."/>
        </authorList>
    </citation>
    <scope>NUCLEOTIDE SEQUENCE [LARGE SCALE GENOMIC DNA]</scope>
    <source>
        <strain evidence="2 3">FDAARGOS_1131</strain>
    </source>
</reference>
<evidence type="ECO:0000256" key="1">
    <source>
        <dbReference type="SAM" id="MobiDB-lite"/>
    </source>
</evidence>
<dbReference type="Proteomes" id="UP000596202">
    <property type="component" value="Chromosome"/>
</dbReference>
<accession>A0A9Q6Z8V0</accession>
<sequence length="71" mass="8250">MRKEKGRRDSGEKFIVKDDLQKSLSQKSDLQLHDFTKYKPHKKQSTILSFLKGKKETKNPSTNPNKGQISF</sequence>
<evidence type="ECO:0000313" key="2">
    <source>
        <dbReference type="EMBL" id="QQT98814.1"/>
    </source>
</evidence>
<dbReference type="EMBL" id="CP068108">
    <property type="protein sequence ID" value="QQT98814.1"/>
    <property type="molecule type" value="Genomic_DNA"/>
</dbReference>
<dbReference type="GeneID" id="93528259"/>
<organism evidence="2 3">
    <name type="scientific">Myroides odoratus</name>
    <name type="common">Flavobacterium odoratum</name>
    <dbReference type="NCBI Taxonomy" id="256"/>
    <lineage>
        <taxon>Bacteria</taxon>
        <taxon>Pseudomonadati</taxon>
        <taxon>Bacteroidota</taxon>
        <taxon>Flavobacteriia</taxon>
        <taxon>Flavobacteriales</taxon>
        <taxon>Flavobacteriaceae</taxon>
        <taxon>Myroides</taxon>
    </lineage>
</organism>
<protein>
    <submittedName>
        <fullName evidence="2">Uncharacterized protein</fullName>
    </submittedName>
</protein>
<evidence type="ECO:0000313" key="3">
    <source>
        <dbReference type="Proteomes" id="UP000596202"/>
    </source>
</evidence>
<proteinExistence type="predicted"/>
<gene>
    <name evidence="2" type="ORF">I6I88_11365</name>
</gene>
<name>A0A9Q6Z8V0_MYROD</name>